<sequence length="140" mass="15343">MKMRKGDLSAPVLAIIVTIGVIAAGLALMSWFWWFAPTIGRTGMLMVVGQPVLVNTTVSEKAYNLTIVLKNIGNTDIRIEGIVIKNVQCIITNNNVIGPGKTVVMRNIQCRNIDIPKDEYYIEGMLVTDAGTYIFSANVI</sequence>
<reference evidence="3" key="1">
    <citation type="journal article" date="2020" name="mSystems">
        <title>Genome- and Community-Level Interaction Insights into Carbon Utilization and Element Cycling Functions of Hydrothermarchaeota in Hydrothermal Sediment.</title>
        <authorList>
            <person name="Zhou Z."/>
            <person name="Liu Y."/>
            <person name="Xu W."/>
            <person name="Pan J."/>
            <person name="Luo Z.H."/>
            <person name="Li M."/>
        </authorList>
    </citation>
    <scope>NUCLEOTIDE SEQUENCE [LARGE SCALE GENOMIC DNA]</scope>
    <source>
        <strain evidence="3">SpSt-637</strain>
        <strain evidence="2">SpSt-667</strain>
    </source>
</reference>
<name>A0A7C4JIW4_9CREN</name>
<keyword evidence="1" id="KW-0472">Membrane</keyword>
<organism evidence="3">
    <name type="scientific">Ignisphaera aggregans</name>
    <dbReference type="NCBI Taxonomy" id="334771"/>
    <lineage>
        <taxon>Archaea</taxon>
        <taxon>Thermoproteota</taxon>
        <taxon>Thermoprotei</taxon>
        <taxon>Desulfurococcales</taxon>
        <taxon>Desulfurococcaceae</taxon>
        <taxon>Ignisphaera</taxon>
    </lineage>
</organism>
<dbReference type="EMBL" id="DTCK01000013">
    <property type="protein sequence ID" value="HGQ35559.1"/>
    <property type="molecule type" value="Genomic_DNA"/>
</dbReference>
<evidence type="ECO:0000313" key="2">
    <source>
        <dbReference type="EMBL" id="HGQ35559.1"/>
    </source>
</evidence>
<gene>
    <name evidence="3" type="ORF">ENU08_00515</name>
    <name evidence="2" type="ORF">ENU41_02640</name>
</gene>
<dbReference type="AlphaFoldDB" id="A0A7C4JIW4"/>
<evidence type="ECO:0000313" key="3">
    <source>
        <dbReference type="EMBL" id="HGQ63720.1"/>
    </source>
</evidence>
<protein>
    <recommendedName>
        <fullName evidence="4">DUF4352 domain-containing protein</fullName>
    </recommendedName>
</protein>
<dbReference type="EMBL" id="DTBD01000005">
    <property type="protein sequence ID" value="HGQ63720.1"/>
    <property type="molecule type" value="Genomic_DNA"/>
</dbReference>
<evidence type="ECO:0008006" key="4">
    <source>
        <dbReference type="Google" id="ProtNLM"/>
    </source>
</evidence>
<accession>A0A7C4JIW4</accession>
<keyword evidence="1" id="KW-1133">Transmembrane helix</keyword>
<keyword evidence="1" id="KW-0812">Transmembrane</keyword>
<feature type="transmembrane region" description="Helical" evidence="1">
    <location>
        <begin position="12"/>
        <end position="34"/>
    </location>
</feature>
<comment type="caution">
    <text evidence="3">The sequence shown here is derived from an EMBL/GenBank/DDBJ whole genome shotgun (WGS) entry which is preliminary data.</text>
</comment>
<proteinExistence type="predicted"/>
<evidence type="ECO:0000256" key="1">
    <source>
        <dbReference type="SAM" id="Phobius"/>
    </source>
</evidence>